<dbReference type="Pfam" id="PF07876">
    <property type="entry name" value="Dabb"/>
    <property type="match status" value="1"/>
</dbReference>
<organism evidence="1 2">
    <name type="scientific">Micromonospora rifamycinica</name>
    <dbReference type="NCBI Taxonomy" id="291594"/>
    <lineage>
        <taxon>Bacteria</taxon>
        <taxon>Bacillati</taxon>
        <taxon>Actinomycetota</taxon>
        <taxon>Actinomycetes</taxon>
        <taxon>Micromonosporales</taxon>
        <taxon>Micromonosporaceae</taxon>
        <taxon>Micromonospora</taxon>
    </lineage>
</organism>
<dbReference type="EMBL" id="LT607752">
    <property type="protein sequence ID" value="SCG81355.1"/>
    <property type="molecule type" value="Genomic_DNA"/>
</dbReference>
<dbReference type="OrthoDB" id="5518399at2"/>
<dbReference type="InterPro" id="IPR013097">
    <property type="entry name" value="Dabb"/>
</dbReference>
<dbReference type="AlphaFoldDB" id="A0A120F8X1"/>
<dbReference type="InterPro" id="IPR011008">
    <property type="entry name" value="Dimeric_a/b-barrel"/>
</dbReference>
<accession>A0A120F8X1</accession>
<protein>
    <submittedName>
        <fullName evidence="1">Stress responsive A/B Barrel Domain</fullName>
    </submittedName>
</protein>
<gene>
    <name evidence="1" type="ORF">GA0070623_5733</name>
</gene>
<dbReference type="PROSITE" id="PS51502">
    <property type="entry name" value="S_R_A_B_BARREL"/>
    <property type="match status" value="1"/>
</dbReference>
<dbReference type="Gene3D" id="3.30.70.100">
    <property type="match status" value="1"/>
</dbReference>
<dbReference type="RefSeq" id="WP_067306952.1">
    <property type="nucleotide sequence ID" value="NZ_LRMV01000047.1"/>
</dbReference>
<keyword evidence="2" id="KW-1185">Reference proteome</keyword>
<evidence type="ECO:0000313" key="2">
    <source>
        <dbReference type="Proteomes" id="UP000198226"/>
    </source>
</evidence>
<dbReference type="SUPFAM" id="SSF54909">
    <property type="entry name" value="Dimeric alpha+beta barrel"/>
    <property type="match status" value="1"/>
</dbReference>
<sequence length="136" mass="15212">MIYHGNRIKIRDDADPGLVAQALDALREQGRVIPAVTAFIVGREYGGDFDWGAVFVLEDLDGYWEYLNHPAHARSERLGIPLMARFEAYDITDDDSPDFAARVAALQKRHYETDPELLAAMPSDTGTSVHRTPDKP</sequence>
<reference evidence="2" key="1">
    <citation type="submission" date="2016-06" db="EMBL/GenBank/DDBJ databases">
        <authorList>
            <person name="Varghese N."/>
            <person name="Submissions Spin"/>
        </authorList>
    </citation>
    <scope>NUCLEOTIDE SEQUENCE [LARGE SCALE GENOMIC DNA]</scope>
    <source>
        <strain evidence="2">DSM 44983</strain>
    </source>
</reference>
<dbReference type="Proteomes" id="UP000198226">
    <property type="component" value="Chromosome I"/>
</dbReference>
<proteinExistence type="predicted"/>
<evidence type="ECO:0000313" key="1">
    <source>
        <dbReference type="EMBL" id="SCG81355.1"/>
    </source>
</evidence>
<name>A0A120F8X1_9ACTN</name>
<dbReference type="SMART" id="SM00886">
    <property type="entry name" value="Dabb"/>
    <property type="match status" value="1"/>
</dbReference>